<dbReference type="PROSITE" id="PS51257">
    <property type="entry name" value="PROKAR_LIPOPROTEIN"/>
    <property type="match status" value="1"/>
</dbReference>
<gene>
    <name evidence="1" type="ORF">H6B30_01975</name>
</gene>
<dbReference type="EMBL" id="JACJJL010000002">
    <property type="protein sequence ID" value="MBM6660533.1"/>
    <property type="molecule type" value="Genomic_DNA"/>
</dbReference>
<dbReference type="AlphaFoldDB" id="A0A939B0E3"/>
<dbReference type="RefSeq" id="WP_205107365.1">
    <property type="nucleotide sequence ID" value="NZ_JACJJL010000002.1"/>
</dbReference>
<dbReference type="Proteomes" id="UP000764045">
    <property type="component" value="Unassembled WGS sequence"/>
</dbReference>
<evidence type="ECO:0000313" key="2">
    <source>
        <dbReference type="Proteomes" id="UP000764045"/>
    </source>
</evidence>
<dbReference type="Gene3D" id="2.60.40.10">
    <property type="entry name" value="Immunoglobulins"/>
    <property type="match status" value="2"/>
</dbReference>
<keyword evidence="2" id="KW-1185">Reference proteome</keyword>
<protein>
    <submittedName>
        <fullName evidence="1">Starch-binding protein</fullName>
    </submittedName>
</protein>
<reference evidence="1 2" key="1">
    <citation type="journal article" date="2021" name="Sci. Rep.">
        <title>The distribution of antibiotic resistance genes in chicken gut microbiota commensals.</title>
        <authorList>
            <person name="Juricova H."/>
            <person name="Matiasovicova J."/>
            <person name="Kubasova T."/>
            <person name="Cejkova D."/>
            <person name="Rychlik I."/>
        </authorList>
    </citation>
    <scope>NUCLEOTIDE SEQUENCE [LARGE SCALE GENOMIC DNA]</scope>
    <source>
        <strain evidence="1 2">An819</strain>
    </source>
</reference>
<organism evidence="1 2">
    <name type="scientific">Marseilla massiliensis</name>
    <dbReference type="NCBI Taxonomy" id="1841864"/>
    <lineage>
        <taxon>Bacteria</taxon>
        <taxon>Pseudomonadati</taxon>
        <taxon>Bacteroidota</taxon>
        <taxon>Bacteroidia</taxon>
        <taxon>Bacteroidales</taxon>
        <taxon>Prevotellaceae</taxon>
        <taxon>Marseilla</taxon>
    </lineage>
</organism>
<proteinExistence type="predicted"/>
<comment type="caution">
    <text evidence="1">The sequence shown here is derived from an EMBL/GenBank/DDBJ whole genome shotgun (WGS) entry which is preliminary data.</text>
</comment>
<name>A0A939B0E3_9BACT</name>
<sequence>MNKRLYHLALTLLALTGLVSSCSDKEDIVFEHERQQFETRADRILLEFIAPFGTTADDKIYIIGAFNGDSAAIGQEQYMLTKAPQSDVKWGIYLDPKSFADGKTLADGFRFYSASQGMEYTIGGKAALHTDNPGVGTFTNVWGQRWESYYWSDGEKPEPEHDGYVVYVDDQTGWNALTLYMWGDVNDLNGGWPGMTPTGTLEKGGTKWKYFDMGAANTGLAENLIFNNGGNGQQLPDFAFTIDRDIYLRITASGVEEVGQEPSVKHDGFAVFVYDETGWDALTLYMWGDVNDLNSGWPGMEPTGKQTVNGVAYKYFDMGAANAGLAENLIFSNAGNSQLADFAFTIDRDIYLHITTSGVTEIDPATFQP</sequence>
<accession>A0A939B0E3</accession>
<dbReference type="InterPro" id="IPR013783">
    <property type="entry name" value="Ig-like_fold"/>
</dbReference>
<evidence type="ECO:0000313" key="1">
    <source>
        <dbReference type="EMBL" id="MBM6660533.1"/>
    </source>
</evidence>